<dbReference type="InterPro" id="IPR050832">
    <property type="entry name" value="Bact_Acetyltransf"/>
</dbReference>
<name>A0ABN3IP75_9ACTN</name>
<accession>A0ABN3IP75</accession>
<keyword evidence="2" id="KW-0012">Acyltransferase</keyword>
<keyword evidence="5" id="KW-1185">Reference proteome</keyword>
<dbReference type="Gene3D" id="3.40.630.30">
    <property type="match status" value="1"/>
</dbReference>
<protein>
    <recommendedName>
        <fullName evidence="3">N-acetyltransferase domain-containing protein</fullName>
    </recommendedName>
</protein>
<evidence type="ECO:0000259" key="3">
    <source>
        <dbReference type="PROSITE" id="PS51186"/>
    </source>
</evidence>
<proteinExistence type="predicted"/>
<evidence type="ECO:0000256" key="1">
    <source>
        <dbReference type="ARBA" id="ARBA00022679"/>
    </source>
</evidence>
<dbReference type="EMBL" id="BAAARW010000005">
    <property type="protein sequence ID" value="GAA2408699.1"/>
    <property type="molecule type" value="Genomic_DNA"/>
</dbReference>
<dbReference type="RefSeq" id="WP_344588005.1">
    <property type="nucleotide sequence ID" value="NZ_BAAARW010000005.1"/>
</dbReference>
<evidence type="ECO:0000313" key="4">
    <source>
        <dbReference type="EMBL" id="GAA2408699.1"/>
    </source>
</evidence>
<dbReference type="Pfam" id="PF00583">
    <property type="entry name" value="Acetyltransf_1"/>
    <property type="match status" value="1"/>
</dbReference>
<feature type="domain" description="N-acetyltransferase" evidence="3">
    <location>
        <begin position="143"/>
        <end position="287"/>
    </location>
</feature>
<comment type="caution">
    <text evidence="4">The sequence shown here is derived from an EMBL/GenBank/DDBJ whole genome shotgun (WGS) entry which is preliminary data.</text>
</comment>
<dbReference type="PROSITE" id="PS51186">
    <property type="entry name" value="GNAT"/>
    <property type="match status" value="1"/>
</dbReference>
<evidence type="ECO:0000256" key="2">
    <source>
        <dbReference type="ARBA" id="ARBA00023315"/>
    </source>
</evidence>
<gene>
    <name evidence="4" type="ORF">GCM10010191_16610</name>
</gene>
<keyword evidence="1" id="KW-0808">Transferase</keyword>
<dbReference type="InterPro" id="IPR016181">
    <property type="entry name" value="Acyl_CoA_acyltransferase"/>
</dbReference>
<dbReference type="InterPro" id="IPR000182">
    <property type="entry name" value="GNAT_dom"/>
</dbReference>
<dbReference type="Proteomes" id="UP001501231">
    <property type="component" value="Unassembled WGS sequence"/>
</dbReference>
<reference evidence="4 5" key="1">
    <citation type="journal article" date="2019" name="Int. J. Syst. Evol. Microbiol.">
        <title>The Global Catalogue of Microorganisms (GCM) 10K type strain sequencing project: providing services to taxonomists for standard genome sequencing and annotation.</title>
        <authorList>
            <consortium name="The Broad Institute Genomics Platform"/>
            <consortium name="The Broad Institute Genome Sequencing Center for Infectious Disease"/>
            <person name="Wu L."/>
            <person name="Ma J."/>
        </authorList>
    </citation>
    <scope>NUCLEOTIDE SEQUENCE [LARGE SCALE GENOMIC DNA]</scope>
    <source>
        <strain evidence="4 5">JCM 3325</strain>
    </source>
</reference>
<organism evidence="4 5">
    <name type="scientific">Actinomadura vinacea</name>
    <dbReference type="NCBI Taxonomy" id="115336"/>
    <lineage>
        <taxon>Bacteria</taxon>
        <taxon>Bacillati</taxon>
        <taxon>Actinomycetota</taxon>
        <taxon>Actinomycetes</taxon>
        <taxon>Streptosporangiales</taxon>
        <taxon>Thermomonosporaceae</taxon>
        <taxon>Actinomadura</taxon>
    </lineage>
</organism>
<evidence type="ECO:0000313" key="5">
    <source>
        <dbReference type="Proteomes" id="UP001501231"/>
    </source>
</evidence>
<dbReference type="SUPFAM" id="SSF55729">
    <property type="entry name" value="Acyl-CoA N-acyltransferases (Nat)"/>
    <property type="match status" value="1"/>
</dbReference>
<sequence>MRLYSGPADLRAMQSLTSRLGPRARWHIGELVWYRHQHGEHSSWPTALWERGGEPVAWAWVVPPGNLDLHLDPAHADLFDDVLRWFDKVAERGSRAVTVLDDETALIERLRRHGYEETASGPFFIHLRRDLRELPEPEVPEGYVLRPVRGAADAPARAAVHRAAFSRPDAPSKVTGTVYERLMGVWPYRAGLDWMVEAPDGTPAAFCLVWLDEHTREAVLEPVGTDPGHRRRGLASAAILAALHTARGLGAETARVAARGDDDYPSARATYRSVGFRQAARNVAFTR</sequence>
<dbReference type="PANTHER" id="PTHR43877">
    <property type="entry name" value="AMINOALKYLPHOSPHONATE N-ACETYLTRANSFERASE-RELATED-RELATED"/>
    <property type="match status" value="1"/>
</dbReference>